<proteinExistence type="evidence at transcript level"/>
<name>A0A023FZ27_AMBPA</name>
<dbReference type="EMBL" id="GBBL01000189">
    <property type="protein sequence ID" value="JAC27131.1"/>
    <property type="molecule type" value="mRNA"/>
</dbReference>
<sequence>MYICLLYIYYVYIKVCMCVDERLKNKLVALTMTVSCTQVPRVTLKQHTCHPLAVHKVVEEKQSLHCRLHEQKKEKEIQITVRRHTIDHNQGCCAATIVHG</sequence>
<dbReference type="AlphaFoldDB" id="A0A023FZ27"/>
<accession>A0A023FZ27</accession>
<organism evidence="1">
    <name type="scientific">Amblyomma parvum</name>
    <name type="common">South American tick</name>
    <dbReference type="NCBI Taxonomy" id="251391"/>
    <lineage>
        <taxon>Eukaryota</taxon>
        <taxon>Metazoa</taxon>
        <taxon>Ecdysozoa</taxon>
        <taxon>Arthropoda</taxon>
        <taxon>Chelicerata</taxon>
        <taxon>Arachnida</taxon>
        <taxon>Acari</taxon>
        <taxon>Parasitiformes</taxon>
        <taxon>Ixodida</taxon>
        <taxon>Ixodoidea</taxon>
        <taxon>Ixodidae</taxon>
        <taxon>Amblyomminae</taxon>
        <taxon>Amblyomma</taxon>
    </lineage>
</organism>
<protein>
    <submittedName>
        <fullName evidence="1">Putative secreted protein</fullName>
    </submittedName>
</protein>
<evidence type="ECO:0000313" key="1">
    <source>
        <dbReference type="EMBL" id="JAC27131.1"/>
    </source>
</evidence>
<reference evidence="1" key="1">
    <citation type="submission" date="2014-03" db="EMBL/GenBank/DDBJ databases">
        <title>The sialotranscriptome of Amblyomma triste, Amblyomma parvum and Amblyomma cajennense ticks, uncovered by 454-based RNA-seq.</title>
        <authorList>
            <person name="Garcia G.R."/>
            <person name="Gardinassi L.G."/>
            <person name="Ribeiro J.M."/>
            <person name="Anatrielo E."/>
            <person name="Ferreira B.R."/>
            <person name="Moreira H.N."/>
            <person name="Mafra C."/>
            <person name="Olegario M.M."/>
            <person name="Szabo P.J."/>
            <person name="Miranda-Santos I.K."/>
            <person name="Maruyama S.R."/>
        </authorList>
    </citation>
    <scope>NUCLEOTIDE SEQUENCE</scope>
    <source>
        <strain evidence="1">Araguapaz</strain>
        <tissue evidence="1">Salivary glands</tissue>
    </source>
</reference>